<accession>A0ABT7QQT9</accession>
<evidence type="ECO:0000313" key="3">
    <source>
        <dbReference type="Proteomes" id="UP001169066"/>
    </source>
</evidence>
<evidence type="ECO:0000313" key="2">
    <source>
        <dbReference type="EMBL" id="MDM5262909.1"/>
    </source>
</evidence>
<reference evidence="2" key="1">
    <citation type="submission" date="2023-01" db="EMBL/GenBank/DDBJ databases">
        <title>Sulfurovum sp. XTW-4 genome assembly.</title>
        <authorList>
            <person name="Wang J."/>
        </authorList>
    </citation>
    <scope>NUCLEOTIDE SEQUENCE</scope>
    <source>
        <strain evidence="2">XTW-4</strain>
    </source>
</reference>
<keyword evidence="1" id="KW-0732">Signal</keyword>
<keyword evidence="3" id="KW-1185">Reference proteome</keyword>
<proteinExistence type="predicted"/>
<evidence type="ECO:0000256" key="1">
    <source>
        <dbReference type="SAM" id="SignalP"/>
    </source>
</evidence>
<organism evidence="2 3">
    <name type="scientific">Sulfurovum xiamenensis</name>
    <dbReference type="NCBI Taxonomy" id="3019066"/>
    <lineage>
        <taxon>Bacteria</taxon>
        <taxon>Pseudomonadati</taxon>
        <taxon>Campylobacterota</taxon>
        <taxon>Epsilonproteobacteria</taxon>
        <taxon>Campylobacterales</taxon>
        <taxon>Sulfurovaceae</taxon>
        <taxon>Sulfurovum</taxon>
    </lineage>
</organism>
<dbReference type="EMBL" id="JAQIBC010000001">
    <property type="protein sequence ID" value="MDM5262909.1"/>
    <property type="molecule type" value="Genomic_DNA"/>
</dbReference>
<comment type="caution">
    <text evidence="2">The sequence shown here is derived from an EMBL/GenBank/DDBJ whole genome shotgun (WGS) entry which is preliminary data.</text>
</comment>
<name>A0ABT7QQT9_9BACT</name>
<feature type="signal peptide" evidence="1">
    <location>
        <begin position="1"/>
        <end position="21"/>
    </location>
</feature>
<feature type="chain" id="PRO_5045211119" evidence="1">
    <location>
        <begin position="22"/>
        <end position="248"/>
    </location>
</feature>
<dbReference type="RefSeq" id="WP_289401065.1">
    <property type="nucleotide sequence ID" value="NZ_JAQIBC010000001.1"/>
</dbReference>
<dbReference type="Proteomes" id="UP001169066">
    <property type="component" value="Unassembled WGS sequence"/>
</dbReference>
<sequence>MLRRMIILSGLFLLLGNFASAKVTQLDYRATFGIFGTVGTIKNRLTQNAETYEINTKVRLAGLAKVLMGGQTEHYLSKGHMKDGIMVSDFYQMTSEKGDKKVVKEYRIDHDKKSVTKRVRKWKKERLVEDHTERLKFYAEDDLLTLYFNLGNAVKEKQKGKTYLFKSVGLEKQKGKVQITVPDEGHVAAYKKDLGQDGKIYAKAFIHQKNFRKKKGDILLSVAEDGFIHRSVIKDILLYGDAKLTRIK</sequence>
<protein>
    <submittedName>
        <fullName evidence="2">DUF3108 domain-containing protein</fullName>
    </submittedName>
</protein>
<gene>
    <name evidence="2" type="ORF">PF327_01730</name>
</gene>